<dbReference type="Pfam" id="PF04327">
    <property type="entry name" value="Peptidase_Prp"/>
    <property type="match status" value="1"/>
</dbReference>
<evidence type="ECO:0000256" key="6">
    <source>
        <dbReference type="ARBA" id="ARBA00044538"/>
    </source>
</evidence>
<dbReference type="SUPFAM" id="SSF118010">
    <property type="entry name" value="TM1457-like"/>
    <property type="match status" value="1"/>
</dbReference>
<dbReference type="CDD" id="cd16332">
    <property type="entry name" value="Prp-like"/>
    <property type="match status" value="1"/>
</dbReference>
<evidence type="ECO:0000256" key="4">
    <source>
        <dbReference type="ARBA" id="ARBA00022807"/>
    </source>
</evidence>
<keyword evidence="8" id="KW-1185">Reference proteome</keyword>
<evidence type="ECO:0000256" key="2">
    <source>
        <dbReference type="ARBA" id="ARBA00022670"/>
    </source>
</evidence>
<reference evidence="7 8" key="1">
    <citation type="submission" date="2016-10" db="EMBL/GenBank/DDBJ databases">
        <authorList>
            <person name="de Groot N.N."/>
        </authorList>
    </citation>
    <scope>NUCLEOTIDE SEQUENCE [LARGE SCALE GENOMIC DNA]</scope>
    <source>
        <strain evidence="7 8">DSM 5522</strain>
    </source>
</reference>
<dbReference type="STRING" id="1120918.SAMN05216249_1026"/>
<dbReference type="GO" id="GO:0042254">
    <property type="term" value="P:ribosome biogenesis"/>
    <property type="evidence" value="ECO:0007669"/>
    <property type="project" value="UniProtKB-KW"/>
</dbReference>
<protein>
    <recommendedName>
        <fullName evidence="6">Ribosomal processing cysteine protease Prp</fullName>
    </recommendedName>
</protein>
<keyword evidence="2" id="KW-0645">Protease</keyword>
<evidence type="ECO:0000256" key="3">
    <source>
        <dbReference type="ARBA" id="ARBA00022801"/>
    </source>
</evidence>
<dbReference type="GO" id="GO:0006508">
    <property type="term" value="P:proteolysis"/>
    <property type="evidence" value="ECO:0007669"/>
    <property type="project" value="UniProtKB-KW"/>
</dbReference>
<organism evidence="7 8">
    <name type="scientific">Acetitomaculum ruminis DSM 5522</name>
    <dbReference type="NCBI Taxonomy" id="1120918"/>
    <lineage>
        <taxon>Bacteria</taxon>
        <taxon>Bacillati</taxon>
        <taxon>Bacillota</taxon>
        <taxon>Clostridia</taxon>
        <taxon>Lachnospirales</taxon>
        <taxon>Lachnospiraceae</taxon>
        <taxon>Acetitomaculum</taxon>
    </lineage>
</organism>
<name>A0A1I0VHT1_9FIRM</name>
<proteinExistence type="inferred from homology"/>
<dbReference type="OrthoDB" id="48998at2"/>
<gene>
    <name evidence="7" type="ORF">SAMN05216249_1026</name>
</gene>
<dbReference type="InterPro" id="IPR036764">
    <property type="entry name" value="Peptidase_Prp_sf"/>
</dbReference>
<evidence type="ECO:0000256" key="1">
    <source>
        <dbReference type="ARBA" id="ARBA00022517"/>
    </source>
</evidence>
<dbReference type="PANTHER" id="PTHR39178">
    <property type="entry name" value="HYPOTHETICAL RIBOSOME-ASSOCIATED PROTEIN"/>
    <property type="match status" value="1"/>
</dbReference>
<accession>A0A1I0VHT1</accession>
<keyword evidence="4" id="KW-0788">Thiol protease</keyword>
<sequence>MTNVLIYQDSEGLYRRFRVYGHAGYATSGEDLVCCAISTLVINTINSIEAFTDDDFCVDVDEKSGDIDCRLDTCSKDVKLLVDSMVLGLTKIMENDNDKYIRIIHEEV</sequence>
<dbReference type="GO" id="GO:0008234">
    <property type="term" value="F:cysteine-type peptidase activity"/>
    <property type="evidence" value="ECO:0007669"/>
    <property type="project" value="UniProtKB-KW"/>
</dbReference>
<comment type="similarity">
    <text evidence="5">Belongs to the Prp family.</text>
</comment>
<dbReference type="Gene3D" id="3.30.70.1490">
    <property type="entry name" value="Cysteine protease Prp"/>
    <property type="match status" value="1"/>
</dbReference>
<dbReference type="EMBL" id="FOJY01000002">
    <property type="protein sequence ID" value="SFA75597.1"/>
    <property type="molecule type" value="Genomic_DNA"/>
</dbReference>
<dbReference type="Proteomes" id="UP000198838">
    <property type="component" value="Unassembled WGS sequence"/>
</dbReference>
<keyword evidence="3" id="KW-0378">Hydrolase</keyword>
<dbReference type="InterPro" id="IPR007422">
    <property type="entry name" value="Peptidase_Prp"/>
</dbReference>
<dbReference type="PANTHER" id="PTHR39178:SF1">
    <property type="entry name" value="RIBOSOMAL-PROCESSING CYSTEINE PROTEASE PRP"/>
    <property type="match status" value="1"/>
</dbReference>
<keyword evidence="1" id="KW-0690">Ribosome biogenesis</keyword>
<evidence type="ECO:0000313" key="7">
    <source>
        <dbReference type="EMBL" id="SFA75597.1"/>
    </source>
</evidence>
<evidence type="ECO:0000256" key="5">
    <source>
        <dbReference type="ARBA" id="ARBA00044503"/>
    </source>
</evidence>
<dbReference type="RefSeq" id="WP_092869964.1">
    <property type="nucleotide sequence ID" value="NZ_FOJY01000002.1"/>
</dbReference>
<dbReference type="AlphaFoldDB" id="A0A1I0VHT1"/>
<evidence type="ECO:0000313" key="8">
    <source>
        <dbReference type="Proteomes" id="UP000198838"/>
    </source>
</evidence>